<proteinExistence type="predicted"/>
<evidence type="ECO:0000313" key="3">
    <source>
        <dbReference type="Proteomes" id="UP000321822"/>
    </source>
</evidence>
<dbReference type="EMBL" id="VOLT01000011">
    <property type="protein sequence ID" value="TWX65190.1"/>
    <property type="molecule type" value="Genomic_DNA"/>
</dbReference>
<dbReference type="AlphaFoldDB" id="A0A5C6Q954"/>
<sequence length="130" mass="14785">MLKILLILPPVISMVHVFLAILLYLFDIQYSGNLLVLFSLPIIVVTSIHIYIAIVDNSMSKNEHIGYALVHIPFSITFSFLALLFFIPKDNGQVDASINAKDTLIQCVDIREAECLKNFYQRTNSDLQRK</sequence>
<dbReference type="OrthoDB" id="6228749at2"/>
<protein>
    <submittedName>
        <fullName evidence="2">Uncharacterized protein</fullName>
    </submittedName>
</protein>
<evidence type="ECO:0000313" key="2">
    <source>
        <dbReference type="EMBL" id="TWX65190.1"/>
    </source>
</evidence>
<feature type="transmembrane region" description="Helical" evidence="1">
    <location>
        <begin position="6"/>
        <end position="26"/>
    </location>
</feature>
<keyword evidence="3" id="KW-1185">Reference proteome</keyword>
<feature type="transmembrane region" description="Helical" evidence="1">
    <location>
        <begin position="33"/>
        <end position="54"/>
    </location>
</feature>
<keyword evidence="1" id="KW-1133">Transmembrane helix</keyword>
<accession>A0A5C6Q954</accession>
<keyword evidence="1" id="KW-0472">Membrane</keyword>
<feature type="transmembrane region" description="Helical" evidence="1">
    <location>
        <begin position="66"/>
        <end position="87"/>
    </location>
</feature>
<name>A0A5C6Q954_9GAMM</name>
<dbReference type="RefSeq" id="WP_146790459.1">
    <property type="nucleotide sequence ID" value="NZ_VOLT01000011.1"/>
</dbReference>
<organism evidence="2 3">
    <name type="scientific">Colwellia demingiae</name>
    <dbReference type="NCBI Taxonomy" id="89401"/>
    <lineage>
        <taxon>Bacteria</taxon>
        <taxon>Pseudomonadati</taxon>
        <taxon>Pseudomonadota</taxon>
        <taxon>Gammaproteobacteria</taxon>
        <taxon>Alteromonadales</taxon>
        <taxon>Colwelliaceae</taxon>
        <taxon>Colwellia</taxon>
    </lineage>
</organism>
<gene>
    <name evidence="2" type="ORF">ESZ36_18075</name>
</gene>
<keyword evidence="1" id="KW-0812">Transmembrane</keyword>
<reference evidence="2 3" key="1">
    <citation type="submission" date="2019-07" db="EMBL/GenBank/DDBJ databases">
        <title>Genomes of sea-ice associated Colwellia species.</title>
        <authorList>
            <person name="Bowman J.P."/>
        </authorList>
    </citation>
    <scope>NUCLEOTIDE SEQUENCE [LARGE SCALE GENOMIC DNA]</scope>
    <source>
        <strain evidence="2 3">ACAM 459</strain>
    </source>
</reference>
<comment type="caution">
    <text evidence="2">The sequence shown here is derived from an EMBL/GenBank/DDBJ whole genome shotgun (WGS) entry which is preliminary data.</text>
</comment>
<dbReference type="Proteomes" id="UP000321822">
    <property type="component" value="Unassembled WGS sequence"/>
</dbReference>
<evidence type="ECO:0000256" key="1">
    <source>
        <dbReference type="SAM" id="Phobius"/>
    </source>
</evidence>